<dbReference type="PROSITE" id="PS51898">
    <property type="entry name" value="TYR_RECOMBINASE"/>
    <property type="match status" value="1"/>
</dbReference>
<proteinExistence type="inferred from homology"/>
<dbReference type="Proteomes" id="UP000262582">
    <property type="component" value="Chromosome"/>
</dbReference>
<dbReference type="InterPro" id="IPR010998">
    <property type="entry name" value="Integrase_recombinase_N"/>
</dbReference>
<dbReference type="GO" id="GO:0015074">
    <property type="term" value="P:DNA integration"/>
    <property type="evidence" value="ECO:0007669"/>
    <property type="project" value="UniProtKB-KW"/>
</dbReference>
<dbReference type="InterPro" id="IPR002104">
    <property type="entry name" value="Integrase_catalytic"/>
</dbReference>
<keyword evidence="3" id="KW-0238">DNA-binding</keyword>
<evidence type="ECO:0000256" key="1">
    <source>
        <dbReference type="ARBA" id="ARBA00008857"/>
    </source>
</evidence>
<evidence type="ECO:0000313" key="6">
    <source>
        <dbReference type="EMBL" id="AXX94267.1"/>
    </source>
</evidence>
<dbReference type="Proteomes" id="UP000290588">
    <property type="component" value="Unassembled WGS sequence"/>
</dbReference>
<sequence>MIKSKKFTGIYYRKKKNGDITYYFTYQDEGKTKYQKVGDKSQGIDEQYVNDIRITTITNIKNDELPPKIVRKNNNKYNITVDDISIFYFQYHQTKSSKKRQRQYNYRLKDFFGKMSIYNVTEKHIEQFKEKTLQEVSEQTTLIYLELLSTLFNYYSRKNHIKLINPVMLVDKPRVDNIRQRFLSKKEIDILFDEIKENFTMTIFLSLCLCTGARKSTILNYKVKDVDFEHKMINSYDFKNSSSYKSFLDDRTIELIKVRMEQTDNLNDNLVYMYEIHDLERWISRMFKIVLDNLFNKGLDKNDTKNRVVIHTFRHTVLSHLGIKGNNEFLIKKISNHKSTEIVSRYVKLNDESGKKEIEELWK</sequence>
<evidence type="ECO:0000259" key="5">
    <source>
        <dbReference type="PROSITE" id="PS51898"/>
    </source>
</evidence>
<evidence type="ECO:0000256" key="4">
    <source>
        <dbReference type="ARBA" id="ARBA00023172"/>
    </source>
</evidence>
<dbReference type="KEGG" id="aell:AELL_0575"/>
<evidence type="ECO:0000256" key="3">
    <source>
        <dbReference type="ARBA" id="ARBA00023125"/>
    </source>
</evidence>
<dbReference type="PANTHER" id="PTHR30629">
    <property type="entry name" value="PROPHAGE INTEGRASE"/>
    <property type="match status" value="1"/>
</dbReference>
<reference evidence="6 8" key="2">
    <citation type="submission" date="2018-08" db="EMBL/GenBank/DDBJ databases">
        <title>Complete genome of the Arcobacter ellisii type strain LMG 26155.</title>
        <authorList>
            <person name="Miller W.G."/>
            <person name="Yee E."/>
            <person name="Bono J.L."/>
        </authorList>
    </citation>
    <scope>NUCLEOTIDE SEQUENCE [LARGE SCALE GENOMIC DNA]</scope>
    <source>
        <strain evidence="6 8">LMG 26155</strain>
    </source>
</reference>
<dbReference type="EMBL" id="CP032097">
    <property type="protein sequence ID" value="AXX94267.1"/>
    <property type="molecule type" value="Genomic_DNA"/>
</dbReference>
<evidence type="ECO:0000313" key="7">
    <source>
        <dbReference type="EMBL" id="RXI32619.1"/>
    </source>
</evidence>
<dbReference type="InterPro" id="IPR050808">
    <property type="entry name" value="Phage_Integrase"/>
</dbReference>
<dbReference type="InterPro" id="IPR013762">
    <property type="entry name" value="Integrase-like_cat_sf"/>
</dbReference>
<dbReference type="Gene3D" id="1.10.443.10">
    <property type="entry name" value="Intergrase catalytic core"/>
    <property type="match status" value="1"/>
</dbReference>
<dbReference type="SUPFAM" id="SSF56349">
    <property type="entry name" value="DNA breaking-rejoining enzymes"/>
    <property type="match status" value="1"/>
</dbReference>
<organism evidence="7 9">
    <name type="scientific">Arcobacter ellisii</name>
    <dbReference type="NCBI Taxonomy" id="913109"/>
    <lineage>
        <taxon>Bacteria</taxon>
        <taxon>Pseudomonadati</taxon>
        <taxon>Campylobacterota</taxon>
        <taxon>Epsilonproteobacteria</taxon>
        <taxon>Campylobacterales</taxon>
        <taxon>Arcobacteraceae</taxon>
        <taxon>Arcobacter</taxon>
    </lineage>
</organism>
<reference evidence="7 9" key="1">
    <citation type="submission" date="2017-09" db="EMBL/GenBank/DDBJ databases">
        <title>Genomics of the genus Arcobacter.</title>
        <authorList>
            <person name="Perez-Cataluna A."/>
            <person name="Figueras M.J."/>
            <person name="Salas-Masso N."/>
        </authorList>
    </citation>
    <scope>NUCLEOTIDE SEQUENCE [LARGE SCALE GENOMIC DNA]</scope>
    <source>
        <strain evidence="7 9">CECT 7837</strain>
    </source>
</reference>
<accession>A0A347U5Y9</accession>
<dbReference type="PANTHER" id="PTHR30629:SF2">
    <property type="entry name" value="PROPHAGE INTEGRASE INTS-RELATED"/>
    <property type="match status" value="1"/>
</dbReference>
<gene>
    <name evidence="6" type="ORF">AELL_0575</name>
    <name evidence="7" type="ORF">CP962_03150</name>
</gene>
<keyword evidence="2" id="KW-0229">DNA integration</keyword>
<keyword evidence="8" id="KW-1185">Reference proteome</keyword>
<comment type="similarity">
    <text evidence="1">Belongs to the 'phage' integrase family.</text>
</comment>
<dbReference type="EMBL" id="NXIG01000002">
    <property type="protein sequence ID" value="RXI32619.1"/>
    <property type="molecule type" value="Genomic_DNA"/>
</dbReference>
<dbReference type="InterPro" id="IPR011010">
    <property type="entry name" value="DNA_brk_join_enz"/>
</dbReference>
<evidence type="ECO:0000313" key="8">
    <source>
        <dbReference type="Proteomes" id="UP000262582"/>
    </source>
</evidence>
<protein>
    <submittedName>
        <fullName evidence="6">Site-specific tyrosine recombinase, phage integrase family (INT_Rci_Hp1_C domain)</fullName>
    </submittedName>
</protein>
<dbReference type="Pfam" id="PF00589">
    <property type="entry name" value="Phage_integrase"/>
    <property type="match status" value="1"/>
</dbReference>
<evidence type="ECO:0000256" key="2">
    <source>
        <dbReference type="ARBA" id="ARBA00022908"/>
    </source>
</evidence>
<feature type="domain" description="Tyr recombinase" evidence="5">
    <location>
        <begin position="178"/>
        <end position="360"/>
    </location>
</feature>
<evidence type="ECO:0000313" key="9">
    <source>
        <dbReference type="Proteomes" id="UP000290588"/>
    </source>
</evidence>
<dbReference type="GO" id="GO:0006310">
    <property type="term" value="P:DNA recombination"/>
    <property type="evidence" value="ECO:0007669"/>
    <property type="project" value="UniProtKB-KW"/>
</dbReference>
<dbReference type="Gene3D" id="1.10.150.130">
    <property type="match status" value="1"/>
</dbReference>
<dbReference type="RefSeq" id="WP_118916502.1">
    <property type="nucleotide sequence ID" value="NZ_CP032097.1"/>
</dbReference>
<dbReference type="CDD" id="cd00796">
    <property type="entry name" value="INT_Rci_Hp1_C"/>
    <property type="match status" value="1"/>
</dbReference>
<name>A0A347U5Y9_9BACT</name>
<dbReference type="GO" id="GO:0003677">
    <property type="term" value="F:DNA binding"/>
    <property type="evidence" value="ECO:0007669"/>
    <property type="project" value="UniProtKB-KW"/>
</dbReference>
<dbReference type="AlphaFoldDB" id="A0A347U5Y9"/>
<keyword evidence="4" id="KW-0233">DNA recombination</keyword>
<dbReference type="OrthoDB" id="9789256at2"/>